<protein>
    <submittedName>
        <fullName evidence="1">Uncharacterized protein</fullName>
    </submittedName>
</protein>
<dbReference type="AlphaFoldDB" id="A0A7G9YZY0"/>
<dbReference type="EMBL" id="MT631546">
    <property type="protein sequence ID" value="QNO53564.1"/>
    <property type="molecule type" value="Genomic_DNA"/>
</dbReference>
<gene>
    <name evidence="1" type="ORF">BBDCAPAO_00001</name>
</gene>
<name>A0A7G9YZY0_9EURY</name>
<reference evidence="1" key="1">
    <citation type="submission" date="2020-06" db="EMBL/GenBank/DDBJ databases">
        <title>Unique genomic features of the anaerobic methanotrophic archaea.</title>
        <authorList>
            <person name="Chadwick G.L."/>
            <person name="Skennerton C.T."/>
            <person name="Laso-Perez R."/>
            <person name="Leu A.O."/>
            <person name="Speth D.R."/>
            <person name="Yu H."/>
            <person name="Morgan-Lang C."/>
            <person name="Hatzenpichler R."/>
            <person name="Goudeau D."/>
            <person name="Malmstrom R."/>
            <person name="Brazelton W.J."/>
            <person name="Woyke T."/>
            <person name="Hallam S.J."/>
            <person name="Tyson G.W."/>
            <person name="Wegener G."/>
            <person name="Boetius A."/>
            <person name="Orphan V."/>
        </authorList>
    </citation>
    <scope>NUCLEOTIDE SEQUENCE</scope>
</reference>
<evidence type="ECO:0000313" key="1">
    <source>
        <dbReference type="EMBL" id="QNO53564.1"/>
    </source>
</evidence>
<proteinExistence type="predicted"/>
<accession>A0A7G9YZY0</accession>
<sequence>MKSEIMENKGKIKEKDVENVAAVRHENLEFLVAYDKDYEGIREYITPKGFIERQGIMGYEMEY</sequence>
<organism evidence="1">
    <name type="scientific">Candidatus Methanophagaceae archaeon ANME-1 ERB6</name>
    <dbReference type="NCBI Taxonomy" id="2759912"/>
    <lineage>
        <taxon>Archaea</taxon>
        <taxon>Methanobacteriati</taxon>
        <taxon>Methanobacteriota</taxon>
        <taxon>Stenosarchaea group</taxon>
        <taxon>Methanomicrobia</taxon>
        <taxon>Candidatus Methanophagales</taxon>
        <taxon>Candidatus Methanophagaceae</taxon>
    </lineage>
</organism>